<evidence type="ECO:0000313" key="1">
    <source>
        <dbReference type="EMBL" id="SUZ80278.1"/>
    </source>
</evidence>
<proteinExistence type="predicted"/>
<name>A0A381QN57_9ZZZZ</name>
<sequence>VEEALLLESLEDFVELSLVDLAVVSDFESETDVESLVDLVSDEDELSLLEPFLLSDGGLGRP</sequence>
<reference evidence="1" key="1">
    <citation type="submission" date="2018-05" db="EMBL/GenBank/DDBJ databases">
        <authorList>
            <person name="Lanie J.A."/>
            <person name="Ng W.-L."/>
            <person name="Kazmierczak K.M."/>
            <person name="Andrzejewski T.M."/>
            <person name="Davidsen T.M."/>
            <person name="Wayne K.J."/>
            <person name="Tettelin H."/>
            <person name="Glass J.I."/>
            <person name="Rusch D."/>
            <person name="Podicherti R."/>
            <person name="Tsui H.-C.T."/>
            <person name="Winkler M.E."/>
        </authorList>
    </citation>
    <scope>NUCLEOTIDE SEQUENCE</scope>
</reference>
<accession>A0A381QN57</accession>
<organism evidence="1">
    <name type="scientific">marine metagenome</name>
    <dbReference type="NCBI Taxonomy" id="408172"/>
    <lineage>
        <taxon>unclassified sequences</taxon>
        <taxon>metagenomes</taxon>
        <taxon>ecological metagenomes</taxon>
    </lineage>
</organism>
<dbReference type="AlphaFoldDB" id="A0A381QN57"/>
<gene>
    <name evidence="1" type="ORF">METZ01_LOCUS33132</name>
</gene>
<dbReference type="EMBL" id="UINC01001420">
    <property type="protein sequence ID" value="SUZ80278.1"/>
    <property type="molecule type" value="Genomic_DNA"/>
</dbReference>
<protein>
    <submittedName>
        <fullName evidence="1">Uncharacterized protein</fullName>
    </submittedName>
</protein>
<feature type="non-terminal residue" evidence="1">
    <location>
        <position position="1"/>
    </location>
</feature>